<keyword evidence="4" id="KW-1185">Reference proteome</keyword>
<evidence type="ECO:0000259" key="2">
    <source>
        <dbReference type="Pfam" id="PF01337"/>
    </source>
</evidence>
<dbReference type="AlphaFoldDB" id="A0A5K7XKU4"/>
<evidence type="ECO:0000313" key="3">
    <source>
        <dbReference type="EMBL" id="BBO35146.1"/>
    </source>
</evidence>
<dbReference type="EMBL" id="AP021861">
    <property type="protein sequence ID" value="BBO35146.1"/>
    <property type="molecule type" value="Genomic_DNA"/>
</dbReference>
<dbReference type="SUPFAM" id="SSF52038">
    <property type="entry name" value="Barstar-related"/>
    <property type="match status" value="1"/>
</dbReference>
<dbReference type="InterPro" id="IPR035905">
    <property type="entry name" value="Barstar-like_sf"/>
</dbReference>
<dbReference type="Gene3D" id="3.30.370.10">
    <property type="entry name" value="Barstar-like"/>
    <property type="match status" value="1"/>
</dbReference>
<name>A0A5K7XKU4_9BACT</name>
<comment type="similarity">
    <text evidence="1">Belongs to the barstar family.</text>
</comment>
<organism evidence="3 4">
    <name type="scientific">Lacipirellula parvula</name>
    <dbReference type="NCBI Taxonomy" id="2650471"/>
    <lineage>
        <taxon>Bacteria</taxon>
        <taxon>Pseudomonadati</taxon>
        <taxon>Planctomycetota</taxon>
        <taxon>Planctomycetia</taxon>
        <taxon>Pirellulales</taxon>
        <taxon>Lacipirellulaceae</taxon>
        <taxon>Lacipirellula</taxon>
    </lineage>
</organism>
<protein>
    <recommendedName>
        <fullName evidence="2">Barstar (barnase inhibitor) domain-containing protein</fullName>
    </recommendedName>
</protein>
<proteinExistence type="inferred from homology"/>
<dbReference type="Pfam" id="PF01337">
    <property type="entry name" value="Barstar"/>
    <property type="match status" value="1"/>
</dbReference>
<dbReference type="Proteomes" id="UP000326837">
    <property type="component" value="Chromosome"/>
</dbReference>
<feature type="domain" description="Barstar (barnase inhibitor)" evidence="2">
    <location>
        <begin position="6"/>
        <end position="86"/>
    </location>
</feature>
<accession>A0A5K7XKU4</accession>
<evidence type="ECO:0000256" key="1">
    <source>
        <dbReference type="ARBA" id="ARBA00006845"/>
    </source>
</evidence>
<dbReference type="KEGG" id="lpav:PLANPX_4758"/>
<evidence type="ECO:0000313" key="4">
    <source>
        <dbReference type="Proteomes" id="UP000326837"/>
    </source>
</evidence>
<reference evidence="4" key="1">
    <citation type="submission" date="2019-10" db="EMBL/GenBank/DDBJ databases">
        <title>Lacipirellula parvula gen. nov., sp. nov., representing a lineage of planctomycetes widespread in freshwater anoxic habitats, and description of the family Lacipirellulaceae.</title>
        <authorList>
            <person name="Dedysh S.N."/>
            <person name="Kulichevskaya I.S."/>
            <person name="Beletsky A.V."/>
            <person name="Rakitin A.L."/>
            <person name="Mardanov A.V."/>
            <person name="Ivanova A.A."/>
            <person name="Saltykova V.X."/>
            <person name="Rijpstra W.I.C."/>
            <person name="Sinninghe Damste J.S."/>
            <person name="Ravin N.V."/>
        </authorList>
    </citation>
    <scope>NUCLEOTIDE SEQUENCE [LARGE SCALE GENOMIC DNA]</scope>
    <source>
        <strain evidence="4">PX69</strain>
    </source>
</reference>
<dbReference type="InterPro" id="IPR000468">
    <property type="entry name" value="Barstar"/>
</dbReference>
<dbReference type="RefSeq" id="WP_152100586.1">
    <property type="nucleotide sequence ID" value="NZ_AP021861.1"/>
</dbReference>
<gene>
    <name evidence="3" type="ORF">PLANPX_4758</name>
</gene>
<sequence length="96" mass="11177">MDQRPHLIEIAVDAVDSEEALLDRLGLALRFPGRWERSWNSFWGHITTDVTMPLTLRLIGWDTLKSRLPLVAEQLHRCLEDMLHESPDRAAKIEYL</sequence>